<protein>
    <submittedName>
        <fullName evidence="7">Lysylphosphatidylglycerol synthase transmembrane domain-containing protein</fullName>
    </submittedName>
</protein>
<organism evidence="7">
    <name type="scientific">Singulisphaera sp. Ch08</name>
    <dbReference type="NCBI Taxonomy" id="3120278"/>
    <lineage>
        <taxon>Bacteria</taxon>
        <taxon>Pseudomonadati</taxon>
        <taxon>Planctomycetota</taxon>
        <taxon>Planctomycetia</taxon>
        <taxon>Isosphaerales</taxon>
        <taxon>Isosphaeraceae</taxon>
        <taxon>Singulisphaera</taxon>
    </lineage>
</organism>
<evidence type="ECO:0000256" key="5">
    <source>
        <dbReference type="ARBA" id="ARBA00023136"/>
    </source>
</evidence>
<evidence type="ECO:0000256" key="2">
    <source>
        <dbReference type="ARBA" id="ARBA00022475"/>
    </source>
</evidence>
<keyword evidence="2" id="KW-1003">Cell membrane</keyword>
<dbReference type="PANTHER" id="PTHR40277:SF1">
    <property type="entry name" value="BLL5419 PROTEIN"/>
    <property type="match status" value="1"/>
</dbReference>
<dbReference type="RefSeq" id="WP_406699041.1">
    <property type="nucleotide sequence ID" value="NZ_CP155447.1"/>
</dbReference>
<proteinExistence type="predicted"/>
<evidence type="ECO:0000256" key="4">
    <source>
        <dbReference type="ARBA" id="ARBA00022989"/>
    </source>
</evidence>
<feature type="transmembrane region" description="Helical" evidence="6">
    <location>
        <begin position="316"/>
        <end position="336"/>
    </location>
</feature>
<dbReference type="AlphaFoldDB" id="A0AAU7CM32"/>
<reference evidence="7" key="1">
    <citation type="submission" date="2024-05" db="EMBL/GenBank/DDBJ databases">
        <title>Planctomycetes of the genus Singulisphaera possess chitinolytic capabilities.</title>
        <authorList>
            <person name="Ivanova A."/>
        </authorList>
    </citation>
    <scope>NUCLEOTIDE SEQUENCE</scope>
    <source>
        <strain evidence="7">Ch08T</strain>
    </source>
</reference>
<feature type="transmembrane region" description="Helical" evidence="6">
    <location>
        <begin position="148"/>
        <end position="171"/>
    </location>
</feature>
<feature type="transmembrane region" description="Helical" evidence="6">
    <location>
        <begin position="33"/>
        <end position="51"/>
    </location>
</feature>
<evidence type="ECO:0000256" key="6">
    <source>
        <dbReference type="SAM" id="Phobius"/>
    </source>
</evidence>
<evidence type="ECO:0000256" key="3">
    <source>
        <dbReference type="ARBA" id="ARBA00022692"/>
    </source>
</evidence>
<feature type="transmembrane region" description="Helical" evidence="6">
    <location>
        <begin position="273"/>
        <end position="295"/>
    </location>
</feature>
<keyword evidence="4 6" id="KW-1133">Transmembrane helix</keyword>
<sequence>MIDDAILGLGPALRSAESSGRAPRAKRGGLKRFLRIASYGLGFGLLGWSLWRNQASVQEVIGRRPNLRYLAAAFALGEIALLSTFARWYLLARAQGVPLTLRQAVQIGFLGHASELIVPGQLGGDVVKVATFCRGQDRRRAPVIASVMFDRITGVFGMFLLVSLMGTLQWSTGTVAVRRLIEVVWVVTGAGVLGFAALFLPATAVLLRRILGEGRLQVKLAALWDAAAAYRDQPMAVAAALAMSMTSHSIYAFSFYAVICALFPIRPPLGTSLVVIPLTLLTAIAPLPFGALGVGEEVSGELFRLIGHSIGTPAMLGARCVGLGLSGVSVLVSLTFSHSNPGLSVGPPRAGESAGPAPS</sequence>
<accession>A0AAU7CM32</accession>
<feature type="transmembrane region" description="Helical" evidence="6">
    <location>
        <begin position="183"/>
        <end position="207"/>
    </location>
</feature>
<evidence type="ECO:0000313" key="7">
    <source>
        <dbReference type="EMBL" id="XBH06191.1"/>
    </source>
</evidence>
<keyword evidence="3 6" id="KW-0812">Transmembrane</keyword>
<dbReference type="Pfam" id="PF03706">
    <property type="entry name" value="LPG_synthase_TM"/>
    <property type="match status" value="1"/>
</dbReference>
<dbReference type="EMBL" id="CP155447">
    <property type="protein sequence ID" value="XBH06191.1"/>
    <property type="molecule type" value="Genomic_DNA"/>
</dbReference>
<feature type="transmembrane region" description="Helical" evidence="6">
    <location>
        <begin position="71"/>
        <end position="90"/>
    </location>
</feature>
<evidence type="ECO:0000256" key="1">
    <source>
        <dbReference type="ARBA" id="ARBA00004651"/>
    </source>
</evidence>
<name>A0AAU7CM32_9BACT</name>
<dbReference type="GO" id="GO:0005886">
    <property type="term" value="C:plasma membrane"/>
    <property type="evidence" value="ECO:0007669"/>
    <property type="project" value="UniProtKB-SubCell"/>
</dbReference>
<comment type="subcellular location">
    <subcellularLocation>
        <location evidence="1">Cell membrane</location>
        <topology evidence="1">Multi-pass membrane protein</topology>
    </subcellularLocation>
</comment>
<gene>
    <name evidence="7" type="ORF">V5E97_09190</name>
</gene>
<dbReference type="PANTHER" id="PTHR40277">
    <property type="entry name" value="BLL5419 PROTEIN"/>
    <property type="match status" value="1"/>
</dbReference>
<keyword evidence="5 6" id="KW-0472">Membrane</keyword>
<dbReference type="InterPro" id="IPR022791">
    <property type="entry name" value="L-PG_synthase/AglD"/>
</dbReference>